<evidence type="ECO:0000313" key="2">
    <source>
        <dbReference type="EMBL" id="OFI46901.1"/>
    </source>
</evidence>
<proteinExistence type="predicted"/>
<dbReference type="OrthoDB" id="9805924at2"/>
<keyword evidence="3" id="KW-1185">Reference proteome</keyword>
<dbReference type="Proteomes" id="UP000177273">
    <property type="component" value="Unassembled WGS sequence"/>
</dbReference>
<accession>A0A9Q5JGH8</accession>
<feature type="domain" description="N-acetyltransferase" evidence="1">
    <location>
        <begin position="3"/>
        <end position="141"/>
    </location>
</feature>
<dbReference type="RefSeq" id="WP_070788034.1">
    <property type="nucleotide sequence ID" value="NZ_MKIQ01000027.1"/>
</dbReference>
<reference evidence="3" key="1">
    <citation type="submission" date="2016-09" db="EMBL/GenBank/DDBJ databases">
        <title>Draft genome sequence of a novel species of the family Streptococcaceae isolated from flowers.</title>
        <authorList>
            <person name="Chuah L.-O."/>
            <person name="Yap K.-P."/>
            <person name="Thong K.L."/>
            <person name="Liong M.T."/>
            <person name="Ahmad R."/>
            <person name="Rusul G."/>
        </authorList>
    </citation>
    <scope>NUCLEOTIDE SEQUENCE [LARGE SCALE GENOMIC DNA]</scope>
    <source>
        <strain evidence="3">HibF3</strain>
    </source>
</reference>
<dbReference type="Gene3D" id="3.40.630.30">
    <property type="match status" value="1"/>
</dbReference>
<evidence type="ECO:0000313" key="3">
    <source>
        <dbReference type="Proteomes" id="UP000177273"/>
    </source>
</evidence>
<dbReference type="InterPro" id="IPR016181">
    <property type="entry name" value="Acyl_CoA_acyltransferase"/>
</dbReference>
<dbReference type="Pfam" id="PF00583">
    <property type="entry name" value="Acetyltransf_1"/>
    <property type="match status" value="1"/>
</dbReference>
<comment type="caution">
    <text evidence="2">The sequence shown here is derived from an EMBL/GenBank/DDBJ whole genome shotgun (WGS) entry which is preliminary data.</text>
</comment>
<protein>
    <submittedName>
        <fullName evidence="2">GNAT family N-acetyltransferase</fullName>
    </submittedName>
</protein>
<name>A0A9Q5JGH8_9LACT</name>
<dbReference type="EMBL" id="MKIQ01000027">
    <property type="protein sequence ID" value="OFI46901.1"/>
    <property type="molecule type" value="Genomic_DNA"/>
</dbReference>
<dbReference type="AlphaFoldDB" id="A0A9Q5JGH8"/>
<gene>
    <name evidence="2" type="ORF">BG262_03685</name>
</gene>
<dbReference type="SUPFAM" id="SSF55729">
    <property type="entry name" value="Acyl-CoA N-acyltransferases (Nat)"/>
    <property type="match status" value="1"/>
</dbReference>
<organism evidence="2 3">
    <name type="scientific">Floricoccus penangensis</name>
    <dbReference type="NCBI Taxonomy" id="1859475"/>
    <lineage>
        <taxon>Bacteria</taxon>
        <taxon>Bacillati</taxon>
        <taxon>Bacillota</taxon>
        <taxon>Bacilli</taxon>
        <taxon>Lactobacillales</taxon>
        <taxon>Streptococcaceae</taxon>
        <taxon>Floricoccus</taxon>
    </lineage>
</organism>
<dbReference type="CDD" id="cd04301">
    <property type="entry name" value="NAT_SF"/>
    <property type="match status" value="1"/>
</dbReference>
<sequence>MNNKIVSNRSLEKRLVSAFFKKHWGNSKMVISTGTYDCNDLDGYALLNDSNEIIALITYVLKESYCEIISLDSIIEGEGSGSKLINKVEKTASENRCSKIRLITTNDNLNALRFYQKRGYRLEKIYKNAVTNARKIKKEIPKFGYHGIPLVDEIELVKTIK</sequence>
<dbReference type="GO" id="GO:0016747">
    <property type="term" value="F:acyltransferase activity, transferring groups other than amino-acyl groups"/>
    <property type="evidence" value="ECO:0007669"/>
    <property type="project" value="InterPro"/>
</dbReference>
<dbReference type="InterPro" id="IPR000182">
    <property type="entry name" value="GNAT_dom"/>
</dbReference>
<dbReference type="PROSITE" id="PS51186">
    <property type="entry name" value="GNAT"/>
    <property type="match status" value="1"/>
</dbReference>
<evidence type="ECO:0000259" key="1">
    <source>
        <dbReference type="PROSITE" id="PS51186"/>
    </source>
</evidence>